<reference evidence="2" key="1">
    <citation type="submission" date="2021-02" db="EMBL/GenBank/DDBJ databases">
        <authorList>
            <person name="Nowell W R."/>
        </authorList>
    </citation>
    <scope>NUCLEOTIDE SEQUENCE</scope>
</reference>
<gene>
    <name evidence="3" type="ORF">BYL167_LOCUS51764</name>
    <name evidence="2" type="ORF">CJN711_LOCUS32764</name>
</gene>
<protein>
    <submittedName>
        <fullName evidence="2">Uncharacterized protein</fullName>
    </submittedName>
</protein>
<dbReference type="Proteomes" id="UP000681967">
    <property type="component" value="Unassembled WGS sequence"/>
</dbReference>
<evidence type="ECO:0000313" key="3">
    <source>
        <dbReference type="EMBL" id="CAF4891074.1"/>
    </source>
</evidence>
<feature type="region of interest" description="Disordered" evidence="1">
    <location>
        <begin position="54"/>
        <end position="75"/>
    </location>
</feature>
<dbReference type="AlphaFoldDB" id="A0A815Z4Z0"/>
<feature type="non-terminal residue" evidence="2">
    <location>
        <position position="75"/>
    </location>
</feature>
<dbReference type="Proteomes" id="UP000663855">
    <property type="component" value="Unassembled WGS sequence"/>
</dbReference>
<accession>A0A815Z4Z0</accession>
<evidence type="ECO:0000313" key="2">
    <source>
        <dbReference type="EMBL" id="CAF1578812.1"/>
    </source>
</evidence>
<feature type="region of interest" description="Disordered" evidence="1">
    <location>
        <begin position="1"/>
        <end position="24"/>
    </location>
</feature>
<comment type="caution">
    <text evidence="2">The sequence shown here is derived from an EMBL/GenBank/DDBJ whole genome shotgun (WGS) entry which is preliminary data.</text>
</comment>
<evidence type="ECO:0000256" key="1">
    <source>
        <dbReference type="SAM" id="MobiDB-lite"/>
    </source>
</evidence>
<feature type="compositionally biased region" description="Low complexity" evidence="1">
    <location>
        <begin position="1"/>
        <end position="20"/>
    </location>
</feature>
<evidence type="ECO:0000313" key="4">
    <source>
        <dbReference type="Proteomes" id="UP000663855"/>
    </source>
</evidence>
<dbReference type="EMBL" id="CAJOBH010164750">
    <property type="protein sequence ID" value="CAF4891074.1"/>
    <property type="molecule type" value="Genomic_DNA"/>
</dbReference>
<name>A0A815Z4Z0_9BILA</name>
<proteinExistence type="predicted"/>
<feature type="compositionally biased region" description="Low complexity" evidence="1">
    <location>
        <begin position="60"/>
        <end position="75"/>
    </location>
</feature>
<feature type="non-terminal residue" evidence="2">
    <location>
        <position position="1"/>
    </location>
</feature>
<dbReference type="EMBL" id="CAJNOV010015718">
    <property type="protein sequence ID" value="CAF1578812.1"/>
    <property type="molecule type" value="Genomic_DNA"/>
</dbReference>
<organism evidence="2 4">
    <name type="scientific">Rotaria magnacalcarata</name>
    <dbReference type="NCBI Taxonomy" id="392030"/>
    <lineage>
        <taxon>Eukaryota</taxon>
        <taxon>Metazoa</taxon>
        <taxon>Spiralia</taxon>
        <taxon>Gnathifera</taxon>
        <taxon>Rotifera</taxon>
        <taxon>Eurotatoria</taxon>
        <taxon>Bdelloidea</taxon>
        <taxon>Philodinida</taxon>
        <taxon>Philodinidae</taxon>
        <taxon>Rotaria</taxon>
    </lineage>
</organism>
<sequence length="75" mass="7844">STPLNISTSSSSNPSTTSSSVKDFKAPNSIQEQLIFMAKQLSKITNAIENINLEKTNKESLSSSSPSSSSSSSSS</sequence>